<feature type="compositionally biased region" description="Basic and acidic residues" evidence="1">
    <location>
        <begin position="300"/>
        <end position="309"/>
    </location>
</feature>
<gene>
    <name evidence="3" type="ORF">AWC38_SpisGene18659</name>
</gene>
<sequence>MKSILLRLYLFTLGSRGANIPTELNSNGAQDASAKLNDNHITLALRGNLGIAMQTSSSTLTLKPESGQKFSDMARFPMSSFCPSSPVLVQSTGDNSFVCVLYKEKLTKTANAEPQIPLTPPSTGPSNELNTVEEEHKASSSDIETEAVTAYCSNGCQGACACPALESHLDIQRNSDPTLTPLSAEDHSLSGAAVLGPLFQSDDQNMRSLQKKSTGEELTIQYFNEKFHRESIDAGSVQTGSEFDVGKSRNSYKSKSDSRNMRSLRKKSTDENKSFANIVNRLHRNSHDAIIELAESEFTGSERRGSKVKESHKKGRKESKAGHKSHRKSFDTGSVQSGIEFDGSESTGSGGSENPNKTERKMSRFQKWRRRLSGTKKEEDKNKKDGSQASTEVTQRSSKHDTDSSKILLGNSPENATNVDEVTGIKEENMTA</sequence>
<dbReference type="EMBL" id="LSMT01000501">
    <property type="protein sequence ID" value="PFX17046.1"/>
    <property type="molecule type" value="Genomic_DNA"/>
</dbReference>
<feature type="compositionally biased region" description="Basic residues" evidence="1">
    <location>
        <begin position="310"/>
        <end position="327"/>
    </location>
</feature>
<feature type="region of interest" description="Disordered" evidence="1">
    <location>
        <begin position="298"/>
        <end position="432"/>
    </location>
</feature>
<feature type="chain" id="PRO_5012066707" evidence="2">
    <location>
        <begin position="18"/>
        <end position="432"/>
    </location>
</feature>
<evidence type="ECO:0000313" key="3">
    <source>
        <dbReference type="EMBL" id="PFX17046.1"/>
    </source>
</evidence>
<keyword evidence="4" id="KW-1185">Reference proteome</keyword>
<keyword evidence="2" id="KW-0732">Signal</keyword>
<feature type="signal peptide" evidence="2">
    <location>
        <begin position="1"/>
        <end position="17"/>
    </location>
</feature>
<evidence type="ECO:0000313" key="4">
    <source>
        <dbReference type="Proteomes" id="UP000225706"/>
    </source>
</evidence>
<protein>
    <submittedName>
        <fullName evidence="3">Uncharacterized protein</fullName>
    </submittedName>
</protein>
<name>A0A2B4RIN5_STYPI</name>
<proteinExistence type="predicted"/>
<dbReference type="OrthoDB" id="10437701at2759"/>
<feature type="compositionally biased region" description="Basic and acidic residues" evidence="1">
    <location>
        <begin position="375"/>
        <end position="386"/>
    </location>
</feature>
<feature type="compositionally biased region" description="Basic residues" evidence="1">
    <location>
        <begin position="363"/>
        <end position="374"/>
    </location>
</feature>
<feature type="compositionally biased region" description="Polar residues" evidence="1">
    <location>
        <begin position="387"/>
        <end position="396"/>
    </location>
</feature>
<comment type="caution">
    <text evidence="3">The sequence shown here is derived from an EMBL/GenBank/DDBJ whole genome shotgun (WGS) entry which is preliminary data.</text>
</comment>
<feature type="compositionally biased region" description="Basic and acidic residues" evidence="1">
    <location>
        <begin position="423"/>
        <end position="432"/>
    </location>
</feature>
<accession>A0A2B4RIN5</accession>
<dbReference type="Proteomes" id="UP000225706">
    <property type="component" value="Unassembled WGS sequence"/>
</dbReference>
<evidence type="ECO:0000256" key="2">
    <source>
        <dbReference type="SAM" id="SignalP"/>
    </source>
</evidence>
<reference evidence="4" key="1">
    <citation type="journal article" date="2017" name="bioRxiv">
        <title>Comparative analysis of the genomes of Stylophora pistillata and Acropora digitifera provides evidence for extensive differences between species of corals.</title>
        <authorList>
            <person name="Voolstra C.R."/>
            <person name="Li Y."/>
            <person name="Liew Y.J."/>
            <person name="Baumgarten S."/>
            <person name="Zoccola D."/>
            <person name="Flot J.-F."/>
            <person name="Tambutte S."/>
            <person name="Allemand D."/>
            <person name="Aranda M."/>
        </authorList>
    </citation>
    <scope>NUCLEOTIDE SEQUENCE [LARGE SCALE GENOMIC DNA]</scope>
</reference>
<feature type="region of interest" description="Disordered" evidence="1">
    <location>
        <begin position="238"/>
        <end position="270"/>
    </location>
</feature>
<dbReference type="AlphaFoldDB" id="A0A2B4RIN5"/>
<organism evidence="3 4">
    <name type="scientific">Stylophora pistillata</name>
    <name type="common">Smooth cauliflower coral</name>
    <dbReference type="NCBI Taxonomy" id="50429"/>
    <lineage>
        <taxon>Eukaryota</taxon>
        <taxon>Metazoa</taxon>
        <taxon>Cnidaria</taxon>
        <taxon>Anthozoa</taxon>
        <taxon>Hexacorallia</taxon>
        <taxon>Scleractinia</taxon>
        <taxon>Astrocoeniina</taxon>
        <taxon>Pocilloporidae</taxon>
        <taxon>Stylophora</taxon>
    </lineage>
</organism>
<evidence type="ECO:0000256" key="1">
    <source>
        <dbReference type="SAM" id="MobiDB-lite"/>
    </source>
</evidence>